<organism evidence="4 5">
    <name type="scientific">Tegillarca granosa</name>
    <name type="common">Malaysian cockle</name>
    <name type="synonym">Anadara granosa</name>
    <dbReference type="NCBI Taxonomy" id="220873"/>
    <lineage>
        <taxon>Eukaryota</taxon>
        <taxon>Metazoa</taxon>
        <taxon>Spiralia</taxon>
        <taxon>Lophotrochozoa</taxon>
        <taxon>Mollusca</taxon>
        <taxon>Bivalvia</taxon>
        <taxon>Autobranchia</taxon>
        <taxon>Pteriomorphia</taxon>
        <taxon>Arcoida</taxon>
        <taxon>Arcoidea</taxon>
        <taxon>Arcidae</taxon>
        <taxon>Tegillarca</taxon>
    </lineage>
</organism>
<feature type="region of interest" description="Disordered" evidence="2">
    <location>
        <begin position="368"/>
        <end position="398"/>
    </location>
</feature>
<name>A0ABQ9F1Z4_TEGGR</name>
<dbReference type="PROSITE" id="PS50209">
    <property type="entry name" value="CARD"/>
    <property type="match status" value="1"/>
</dbReference>
<proteinExistence type="predicted"/>
<dbReference type="CDD" id="cd01671">
    <property type="entry name" value="CARD"/>
    <property type="match status" value="1"/>
</dbReference>
<dbReference type="Pfam" id="PF00619">
    <property type="entry name" value="CARD"/>
    <property type="match status" value="1"/>
</dbReference>
<keyword evidence="5" id="KW-1185">Reference proteome</keyword>
<keyword evidence="1" id="KW-0175">Coiled coil</keyword>
<dbReference type="InterPro" id="IPR001315">
    <property type="entry name" value="CARD"/>
</dbReference>
<evidence type="ECO:0000313" key="5">
    <source>
        <dbReference type="Proteomes" id="UP001217089"/>
    </source>
</evidence>
<dbReference type="EMBL" id="JARBDR010000496">
    <property type="protein sequence ID" value="KAJ8311354.1"/>
    <property type="molecule type" value="Genomic_DNA"/>
</dbReference>
<evidence type="ECO:0000313" key="4">
    <source>
        <dbReference type="EMBL" id="KAJ8311354.1"/>
    </source>
</evidence>
<dbReference type="Gene3D" id="1.10.533.10">
    <property type="entry name" value="Death Domain, Fas"/>
    <property type="match status" value="1"/>
</dbReference>
<dbReference type="Proteomes" id="UP001217089">
    <property type="component" value="Unassembled WGS sequence"/>
</dbReference>
<dbReference type="InterPro" id="IPR011029">
    <property type="entry name" value="DEATH-like_dom_sf"/>
</dbReference>
<feature type="compositionally biased region" description="Basic and acidic residues" evidence="2">
    <location>
        <begin position="368"/>
        <end position="377"/>
    </location>
</feature>
<protein>
    <recommendedName>
        <fullName evidence="3">CARD domain-containing protein</fullName>
    </recommendedName>
</protein>
<feature type="domain" description="CARD" evidence="3">
    <location>
        <begin position="83"/>
        <end position="163"/>
    </location>
</feature>
<evidence type="ECO:0000259" key="3">
    <source>
        <dbReference type="PROSITE" id="PS50209"/>
    </source>
</evidence>
<sequence length="598" mass="69038">MAESRENVLMTLQKEVERLKKEMKENKRQIKSLQTKCGKLEIFKKNVTGVMQSLKATNVGKKMKTKIEELECENDIFPALSGSENLHEEVIRSNLPRMVDDMELEKTLLVDQLIEDSCLTSDEGSKIRYAGDRKDQTRELCKIISRRSAKKFSVFLKRLNEHDNYPHIAQMLQSCYSKIKQKYLQNRKRMIIFETLQSADDTINSFSCLRTALSKKHPEISSLIPTDHKQQYEIKCCCKYFGLKENPANASTLPSYSDAFSSGYVKTTTEERGNVDEECSLLTVSSFEGLSKDKQKSSKEIKTNINEWMERKDEEYDKEFPDPDVSKSCSRQLSMDRSVNIVKEEIDFKELSPNLDEVAVTTFLSKPDDKNGIEELKQSSNKKKKATTKKSAKKRKNLTIQEEDDLTLNTGRHLNKEETSQMHINQSNQFKSIMTNNPNIHLAECNVSRQNEKHNCVVDSEQKSEIMFQMFQKCALAQINNEKKEETNLSSGSEEKQNNAKEKVSLHKQNKTVNLNVDTSSGEKQNLTPHLQTTYKKTRKQRNSKRKKAFQWYLGHLSDSLFSEVCFLQLVVQIYLSYVCFAKQTVNFDQVLFGAIFY</sequence>
<evidence type="ECO:0000256" key="1">
    <source>
        <dbReference type="SAM" id="Coils"/>
    </source>
</evidence>
<gene>
    <name evidence="4" type="ORF">KUTeg_010709</name>
</gene>
<accession>A0ABQ9F1Z4</accession>
<feature type="region of interest" description="Disordered" evidence="2">
    <location>
        <begin position="485"/>
        <end position="505"/>
    </location>
</feature>
<evidence type="ECO:0000256" key="2">
    <source>
        <dbReference type="SAM" id="MobiDB-lite"/>
    </source>
</evidence>
<comment type="caution">
    <text evidence="4">The sequence shown here is derived from an EMBL/GenBank/DDBJ whole genome shotgun (WGS) entry which is preliminary data.</text>
</comment>
<reference evidence="4 5" key="1">
    <citation type="submission" date="2022-12" db="EMBL/GenBank/DDBJ databases">
        <title>Chromosome-level genome of Tegillarca granosa.</title>
        <authorList>
            <person name="Kim J."/>
        </authorList>
    </citation>
    <scope>NUCLEOTIDE SEQUENCE [LARGE SCALE GENOMIC DNA]</scope>
    <source>
        <strain evidence="4">Teg-2019</strain>
        <tissue evidence="4">Adductor muscle</tissue>
    </source>
</reference>
<feature type="coiled-coil region" evidence="1">
    <location>
        <begin position="2"/>
        <end position="36"/>
    </location>
</feature>
<feature type="compositionally biased region" description="Basic residues" evidence="2">
    <location>
        <begin position="380"/>
        <end position="397"/>
    </location>
</feature>
<dbReference type="SUPFAM" id="SSF47986">
    <property type="entry name" value="DEATH domain"/>
    <property type="match status" value="1"/>
</dbReference>